<dbReference type="Pfam" id="PF08812">
    <property type="entry name" value="YtxC"/>
    <property type="match status" value="1"/>
</dbReference>
<dbReference type="InterPro" id="IPR014199">
    <property type="entry name" value="Spore_YtxC"/>
</dbReference>
<dbReference type="AlphaFoldDB" id="A0A229NT12"/>
<sequence length="315" mass="35913">MELLVVDLINEEENSGAALCSRLNEIGAFDAGQKNGLERMPLWSWTMSSDEESLRCTAHLPQFRLAEHGEQLYGGAARILADYIVEKHEPDIIRQIIRKQFRYSREEEAAIERCCRMVLSGEQWGLAEEESYSNEQGGSRRSIKVATELLDYMTENTHLHLQGFLTFRLHSYWQELREAAEYAVEEYVMDKQYQEFISLLKYFVAAQPNRRGLVHVLHGADRSIQLLDEQFEPLDMKGEERALAELVDAELNMEDMVLSNLITAAPASILIHTSEPEHQVIRTIQAIFDSRIDICGGCSDCQMPRREVLGGSGES</sequence>
<dbReference type="RefSeq" id="WP_089526652.1">
    <property type="nucleotide sequence ID" value="NZ_NMUQ01000004.1"/>
</dbReference>
<dbReference type="EMBL" id="NMUQ01000004">
    <property type="protein sequence ID" value="OXM13028.1"/>
    <property type="molecule type" value="Genomic_DNA"/>
</dbReference>
<comment type="caution">
    <text evidence="1">The sequence shown here is derived from an EMBL/GenBank/DDBJ whole genome shotgun (WGS) entry which is preliminary data.</text>
</comment>
<gene>
    <name evidence="1" type="ORF">CGZ75_22875</name>
</gene>
<name>A0A229NT12_9BACL</name>
<reference evidence="1 2" key="1">
    <citation type="submission" date="2017-07" db="EMBL/GenBank/DDBJ databases">
        <title>Paenibacillus herberti R33 genome sequencing and assembly.</title>
        <authorList>
            <person name="Su W."/>
        </authorList>
    </citation>
    <scope>NUCLEOTIDE SEQUENCE [LARGE SCALE GENOMIC DNA]</scope>
    <source>
        <strain evidence="1 2">R33</strain>
    </source>
</reference>
<keyword evidence="2" id="KW-1185">Reference proteome</keyword>
<accession>A0A229NT12</accession>
<proteinExistence type="predicted"/>
<evidence type="ECO:0000313" key="2">
    <source>
        <dbReference type="Proteomes" id="UP000215145"/>
    </source>
</evidence>
<dbReference type="OrthoDB" id="2986513at2"/>
<organism evidence="1 2">
    <name type="scientific">Paenibacillus herberti</name>
    <dbReference type="NCBI Taxonomy" id="1619309"/>
    <lineage>
        <taxon>Bacteria</taxon>
        <taxon>Bacillati</taxon>
        <taxon>Bacillota</taxon>
        <taxon>Bacilli</taxon>
        <taxon>Bacillales</taxon>
        <taxon>Paenibacillaceae</taxon>
        <taxon>Paenibacillus</taxon>
    </lineage>
</organism>
<evidence type="ECO:0000313" key="1">
    <source>
        <dbReference type="EMBL" id="OXM13028.1"/>
    </source>
</evidence>
<protein>
    <submittedName>
        <fullName evidence="1">Sporulation protein</fullName>
    </submittedName>
</protein>
<dbReference type="Proteomes" id="UP000215145">
    <property type="component" value="Unassembled WGS sequence"/>
</dbReference>